<dbReference type="PANTHER" id="PTHR33164">
    <property type="entry name" value="TRANSCRIPTIONAL REGULATOR, MARR FAMILY"/>
    <property type="match status" value="1"/>
</dbReference>
<dbReference type="InterPro" id="IPR036390">
    <property type="entry name" value="WH_DNA-bd_sf"/>
</dbReference>
<dbReference type="PRINTS" id="PR00598">
    <property type="entry name" value="HTHMARR"/>
</dbReference>
<evidence type="ECO:0000313" key="3">
    <source>
        <dbReference type="Proteomes" id="UP001490330"/>
    </source>
</evidence>
<feature type="domain" description="HTH marR-type" evidence="1">
    <location>
        <begin position="14"/>
        <end position="146"/>
    </location>
</feature>
<dbReference type="EMBL" id="JBEPCV010000025">
    <property type="protein sequence ID" value="MER6906792.1"/>
    <property type="molecule type" value="Genomic_DNA"/>
</dbReference>
<dbReference type="InterPro" id="IPR036388">
    <property type="entry name" value="WH-like_DNA-bd_sf"/>
</dbReference>
<accession>A0ABV1VJY4</accession>
<evidence type="ECO:0000313" key="2">
    <source>
        <dbReference type="EMBL" id="MER6906792.1"/>
    </source>
</evidence>
<dbReference type="Pfam" id="PF12802">
    <property type="entry name" value="MarR_2"/>
    <property type="match status" value="1"/>
</dbReference>
<dbReference type="Gene3D" id="1.10.10.10">
    <property type="entry name" value="Winged helix-like DNA-binding domain superfamily/Winged helix DNA-binding domain"/>
    <property type="match status" value="1"/>
</dbReference>
<dbReference type="PROSITE" id="PS50995">
    <property type="entry name" value="HTH_MARR_2"/>
    <property type="match status" value="1"/>
</dbReference>
<reference evidence="2 3" key="1">
    <citation type="submission" date="2024-06" db="EMBL/GenBank/DDBJ databases">
        <title>The Natural Products Discovery Center: Release of the First 8490 Sequenced Strains for Exploring Actinobacteria Biosynthetic Diversity.</title>
        <authorList>
            <person name="Kalkreuter E."/>
            <person name="Kautsar S.A."/>
            <person name="Yang D."/>
            <person name="Bader C.D."/>
            <person name="Teijaro C.N."/>
            <person name="Fluegel L."/>
            <person name="Davis C.M."/>
            <person name="Simpson J.R."/>
            <person name="Lauterbach L."/>
            <person name="Steele A.D."/>
            <person name="Gui C."/>
            <person name="Meng S."/>
            <person name="Li G."/>
            <person name="Viehrig K."/>
            <person name="Ye F."/>
            <person name="Su P."/>
            <person name="Kiefer A.F."/>
            <person name="Nichols A."/>
            <person name="Cepeda A.J."/>
            <person name="Yan W."/>
            <person name="Fan B."/>
            <person name="Jiang Y."/>
            <person name="Adhikari A."/>
            <person name="Zheng C.-J."/>
            <person name="Schuster L."/>
            <person name="Cowan T.M."/>
            <person name="Smanski M.J."/>
            <person name="Chevrette M.G."/>
            <person name="De Carvalho L.P.S."/>
            <person name="Shen B."/>
        </authorList>
    </citation>
    <scope>NUCLEOTIDE SEQUENCE [LARGE SCALE GENOMIC DNA]</scope>
    <source>
        <strain evidence="2 3">NPDC000632</strain>
    </source>
</reference>
<dbReference type="InterPro" id="IPR039422">
    <property type="entry name" value="MarR/SlyA-like"/>
</dbReference>
<protein>
    <submittedName>
        <fullName evidence="2">MarR family transcriptional regulator</fullName>
    </submittedName>
</protein>
<dbReference type="SUPFAM" id="SSF46785">
    <property type="entry name" value="Winged helix' DNA-binding domain"/>
    <property type="match status" value="1"/>
</dbReference>
<gene>
    <name evidence="2" type="ORF">ABT322_24250</name>
</gene>
<comment type="caution">
    <text evidence="2">The sequence shown here is derived from an EMBL/GenBank/DDBJ whole genome shotgun (WGS) entry which is preliminary data.</text>
</comment>
<keyword evidence="3" id="KW-1185">Reference proteome</keyword>
<dbReference type="PANTHER" id="PTHR33164:SF43">
    <property type="entry name" value="HTH-TYPE TRANSCRIPTIONAL REPRESSOR YETL"/>
    <property type="match status" value="1"/>
</dbReference>
<name>A0ABV1VJY4_9ACTN</name>
<sequence length="164" mass="18109">MAGISQGPYREAAECDLGWSIGMLMRHYKTQVGPCVADLPRGDRGYQLLYTVVCKAMPNQSQLADYLGVDRSVLPYVIDDLVEAGLVERQPDPVDRRARKVVATALGVETFRTLQKRVTAAEEAVLTALDPAEQKQFRSLLSRLARQARDEASRSGRTASAEEL</sequence>
<dbReference type="InterPro" id="IPR000835">
    <property type="entry name" value="HTH_MarR-typ"/>
</dbReference>
<dbReference type="Proteomes" id="UP001490330">
    <property type="component" value="Unassembled WGS sequence"/>
</dbReference>
<evidence type="ECO:0000259" key="1">
    <source>
        <dbReference type="PROSITE" id="PS50995"/>
    </source>
</evidence>
<dbReference type="SMART" id="SM00347">
    <property type="entry name" value="HTH_MARR"/>
    <property type="match status" value="1"/>
</dbReference>
<organism evidence="2 3">
    <name type="scientific">Streptomyces flaveolus</name>
    <dbReference type="NCBI Taxonomy" id="67297"/>
    <lineage>
        <taxon>Bacteria</taxon>
        <taxon>Bacillati</taxon>
        <taxon>Actinomycetota</taxon>
        <taxon>Actinomycetes</taxon>
        <taxon>Kitasatosporales</taxon>
        <taxon>Streptomycetaceae</taxon>
        <taxon>Streptomyces</taxon>
    </lineage>
</organism>
<dbReference type="RefSeq" id="WP_350720795.1">
    <property type="nucleotide sequence ID" value="NZ_JBEPCO010000021.1"/>
</dbReference>
<proteinExistence type="predicted"/>